<dbReference type="Proteomes" id="UP000032545">
    <property type="component" value="Unassembled WGS sequence"/>
</dbReference>
<dbReference type="PROSITE" id="PS50893">
    <property type="entry name" value="ABC_TRANSPORTER_2"/>
    <property type="match status" value="1"/>
</dbReference>
<dbReference type="InterPro" id="IPR017871">
    <property type="entry name" value="ABC_transporter-like_CS"/>
</dbReference>
<dbReference type="GO" id="GO:0008643">
    <property type="term" value="P:carbohydrate transport"/>
    <property type="evidence" value="ECO:0007669"/>
    <property type="project" value="InterPro"/>
</dbReference>
<keyword evidence="10" id="KW-1185">Reference proteome</keyword>
<dbReference type="AlphaFoldDB" id="A0A0D8BJX0"/>
<keyword evidence="6" id="KW-0472">Membrane</keyword>
<evidence type="ECO:0000259" key="8">
    <source>
        <dbReference type="PROSITE" id="PS50893"/>
    </source>
</evidence>
<dbReference type="SUPFAM" id="SSF50331">
    <property type="entry name" value="MOP-like"/>
    <property type="match status" value="1"/>
</dbReference>
<dbReference type="InterPro" id="IPR040582">
    <property type="entry name" value="OB_MalK-like"/>
</dbReference>
<name>A0A0D8BJX0_9ACTN</name>
<dbReference type="InterPro" id="IPR012340">
    <property type="entry name" value="NA-bd_OB-fold"/>
</dbReference>
<dbReference type="PANTHER" id="PTHR43875:SF15">
    <property type="entry name" value="TREHALOSE IMPORT ATP-BINDING PROTEIN SUGC"/>
    <property type="match status" value="1"/>
</dbReference>
<keyword evidence="3" id="KW-0547">Nucleotide-binding</keyword>
<evidence type="ECO:0000256" key="3">
    <source>
        <dbReference type="ARBA" id="ARBA00022741"/>
    </source>
</evidence>
<dbReference type="InterPro" id="IPR015855">
    <property type="entry name" value="ABC_transpr_MalK-like"/>
</dbReference>
<keyword evidence="2" id="KW-1003">Cell membrane</keyword>
<dbReference type="OrthoDB" id="2550338at2"/>
<evidence type="ECO:0000313" key="10">
    <source>
        <dbReference type="Proteomes" id="UP000032545"/>
    </source>
</evidence>
<reference evidence="9 10" key="2">
    <citation type="journal article" date="2016" name="Genome Announc.">
        <title>Permanent Draft Genome Sequences for Two Variants of Frankia sp. Strain CpI1, the First Frankia Strain Isolated from Root Nodules of Comptonia peregrina.</title>
        <authorList>
            <person name="Oshone R."/>
            <person name="Hurst S.G.IV."/>
            <person name="Abebe-Akele F."/>
            <person name="Simpson S."/>
            <person name="Morris K."/>
            <person name="Thomas W.K."/>
            <person name="Tisa L.S."/>
        </authorList>
    </citation>
    <scope>NUCLEOTIDE SEQUENCE [LARGE SCALE GENOMIC DNA]</scope>
    <source>
        <strain evidence="10">CpI1-S</strain>
    </source>
</reference>
<dbReference type="Pfam" id="PF17912">
    <property type="entry name" value="OB_MalK"/>
    <property type="match status" value="1"/>
</dbReference>
<accession>A0A0D8BJX0</accession>
<evidence type="ECO:0000256" key="7">
    <source>
        <dbReference type="SAM" id="MobiDB-lite"/>
    </source>
</evidence>
<sequence>MAEIRIEGLTRTFGDVRAVDDISLEVADGDFLVLLGPSGCGKTTLLRMIAGLLEPSEGRILLGERDITHLPARQRDLAMVFQSYALYPHLSVERNIGFPLRAARVPRAEIRRRVREVAGQLELDHLLARRPRELSGGQRQRVALGRALVRDPQAFLMDEPLSNLDAKLRTATRTELTALHRRLGRTFVYVTHDQVEAMSMATRVALLSGGRVEQVGTPTEVYDTPASVFVAGFLGAPPMNLLAARIEADGPMLTVQAPGLRLPLWPGTAPDRDVTLGLRPESLRRIPAGDATARDHPGVEIEGVVTAIENLGSEEVAWCDVHGQPVALRGPRPIGLAVGDRTRLGVDPARVHLFDRASGRRLTWQQPASRPAVPVALAAGTPAPPDPTTATPTTATPTTAGV</sequence>
<dbReference type="GO" id="GO:0055052">
    <property type="term" value="C:ATP-binding cassette (ABC) transporter complex, substrate-binding subunit-containing"/>
    <property type="evidence" value="ECO:0007669"/>
    <property type="project" value="TreeGrafter"/>
</dbReference>
<evidence type="ECO:0000256" key="2">
    <source>
        <dbReference type="ARBA" id="ARBA00022475"/>
    </source>
</evidence>
<evidence type="ECO:0000256" key="6">
    <source>
        <dbReference type="ARBA" id="ARBA00023136"/>
    </source>
</evidence>
<dbReference type="SUPFAM" id="SSF52540">
    <property type="entry name" value="P-loop containing nucleoside triphosphate hydrolases"/>
    <property type="match status" value="1"/>
</dbReference>
<reference evidence="10" key="1">
    <citation type="submission" date="2015-02" db="EMBL/GenBank/DDBJ databases">
        <title>Draft Genome of Frankia sp. CpI1-S.</title>
        <authorList>
            <person name="Oshone R.T."/>
            <person name="Ngom M."/>
            <person name="Ghodhbane-Gtari F."/>
            <person name="Gtari M."/>
            <person name="Morris K."/>
            <person name="Thomas K."/>
            <person name="Sen A."/>
            <person name="Tisa L.S."/>
        </authorList>
    </citation>
    <scope>NUCLEOTIDE SEQUENCE [LARGE SCALE GENOMIC DNA]</scope>
    <source>
        <strain evidence="10">CpI1-S</strain>
    </source>
</reference>
<dbReference type="InterPro" id="IPR047641">
    <property type="entry name" value="ABC_transpr_MalK/UgpC-like"/>
</dbReference>
<evidence type="ECO:0000256" key="5">
    <source>
        <dbReference type="ARBA" id="ARBA00022967"/>
    </source>
</evidence>
<dbReference type="GO" id="GO:0005524">
    <property type="term" value="F:ATP binding"/>
    <property type="evidence" value="ECO:0007669"/>
    <property type="project" value="UniProtKB-KW"/>
</dbReference>
<dbReference type="Pfam" id="PF00005">
    <property type="entry name" value="ABC_tran"/>
    <property type="match status" value="1"/>
</dbReference>
<dbReference type="PROSITE" id="PS00211">
    <property type="entry name" value="ABC_TRANSPORTER_1"/>
    <property type="match status" value="1"/>
</dbReference>
<dbReference type="Gene3D" id="2.40.50.140">
    <property type="entry name" value="Nucleic acid-binding proteins"/>
    <property type="match status" value="1"/>
</dbReference>
<dbReference type="InterPro" id="IPR003439">
    <property type="entry name" value="ABC_transporter-like_ATP-bd"/>
</dbReference>
<keyword evidence="4 9" id="KW-0067">ATP-binding</keyword>
<evidence type="ECO:0000313" key="9">
    <source>
        <dbReference type="EMBL" id="KJE24299.1"/>
    </source>
</evidence>
<dbReference type="Gene3D" id="2.40.50.100">
    <property type="match status" value="1"/>
</dbReference>
<keyword evidence="5" id="KW-1278">Translocase</keyword>
<feature type="compositionally biased region" description="Low complexity" evidence="7">
    <location>
        <begin position="388"/>
        <end position="402"/>
    </location>
</feature>
<dbReference type="CDD" id="cd03301">
    <property type="entry name" value="ABC_MalK_N"/>
    <property type="match status" value="1"/>
</dbReference>
<evidence type="ECO:0000256" key="1">
    <source>
        <dbReference type="ARBA" id="ARBA00022448"/>
    </source>
</evidence>
<dbReference type="EMBL" id="JYFN01000007">
    <property type="protein sequence ID" value="KJE24299.1"/>
    <property type="molecule type" value="Genomic_DNA"/>
</dbReference>
<dbReference type="GO" id="GO:0140359">
    <property type="term" value="F:ABC-type transporter activity"/>
    <property type="evidence" value="ECO:0007669"/>
    <property type="project" value="InterPro"/>
</dbReference>
<dbReference type="InterPro" id="IPR008995">
    <property type="entry name" value="Mo/tungstate-bd_C_term_dom"/>
</dbReference>
<dbReference type="PATRIC" id="fig|1502723.3.peg.5611"/>
<dbReference type="GO" id="GO:0016887">
    <property type="term" value="F:ATP hydrolysis activity"/>
    <property type="evidence" value="ECO:0007669"/>
    <property type="project" value="InterPro"/>
</dbReference>
<dbReference type="InterPro" id="IPR027417">
    <property type="entry name" value="P-loop_NTPase"/>
</dbReference>
<dbReference type="RefSeq" id="WP_044884166.1">
    <property type="nucleotide sequence ID" value="NZ_JYFN01000007.1"/>
</dbReference>
<feature type="domain" description="ABC transporter" evidence="8">
    <location>
        <begin position="4"/>
        <end position="234"/>
    </location>
</feature>
<comment type="caution">
    <text evidence="9">The sequence shown here is derived from an EMBL/GenBank/DDBJ whole genome shotgun (WGS) entry which is preliminary data.</text>
</comment>
<dbReference type="InterPro" id="IPR003593">
    <property type="entry name" value="AAA+_ATPase"/>
</dbReference>
<dbReference type="FunFam" id="3.40.50.300:FF:000042">
    <property type="entry name" value="Maltose/maltodextrin ABC transporter, ATP-binding protein"/>
    <property type="match status" value="1"/>
</dbReference>
<gene>
    <name evidence="9" type="ORF">FF36_01374</name>
</gene>
<keyword evidence="1" id="KW-0813">Transport</keyword>
<dbReference type="Gene3D" id="3.40.50.300">
    <property type="entry name" value="P-loop containing nucleotide triphosphate hydrolases"/>
    <property type="match status" value="1"/>
</dbReference>
<feature type="region of interest" description="Disordered" evidence="7">
    <location>
        <begin position="377"/>
        <end position="402"/>
    </location>
</feature>
<dbReference type="PANTHER" id="PTHR43875">
    <property type="entry name" value="MALTODEXTRIN IMPORT ATP-BINDING PROTEIN MSMX"/>
    <property type="match status" value="1"/>
</dbReference>
<evidence type="ECO:0000256" key="4">
    <source>
        <dbReference type="ARBA" id="ARBA00022840"/>
    </source>
</evidence>
<proteinExistence type="predicted"/>
<dbReference type="SMART" id="SM00382">
    <property type="entry name" value="AAA"/>
    <property type="match status" value="1"/>
</dbReference>
<protein>
    <submittedName>
        <fullName evidence="9">Carbohydrate ABC transporter ATP-binding protein, CUT1 family</fullName>
    </submittedName>
</protein>
<organism evidence="9 10">
    <name type="scientific">Frankia torreyi</name>
    <dbReference type="NCBI Taxonomy" id="1856"/>
    <lineage>
        <taxon>Bacteria</taxon>
        <taxon>Bacillati</taxon>
        <taxon>Actinomycetota</taxon>
        <taxon>Actinomycetes</taxon>
        <taxon>Frankiales</taxon>
        <taxon>Frankiaceae</taxon>
        <taxon>Frankia</taxon>
    </lineage>
</organism>